<reference evidence="1 2" key="1">
    <citation type="submission" date="2019-02" db="EMBL/GenBank/DDBJ databases">
        <title>Prokaryotic population dynamics and viral predation in marine succession experiment using metagenomics: the confinement effect.</title>
        <authorList>
            <person name="Haro-Moreno J.M."/>
            <person name="Rodriguez-Valera F."/>
            <person name="Lopez-Perez M."/>
        </authorList>
    </citation>
    <scope>NUCLEOTIDE SEQUENCE [LARGE SCALE GENOMIC DNA]</scope>
    <source>
        <strain evidence="1">MED-G157</strain>
    </source>
</reference>
<proteinExistence type="predicted"/>
<dbReference type="Pfam" id="PF05742">
    <property type="entry name" value="TANGO2"/>
    <property type="match status" value="1"/>
</dbReference>
<comment type="caution">
    <text evidence="1">The sequence shown here is derived from an EMBL/GenBank/DDBJ whole genome shotgun (WGS) entry which is preliminary data.</text>
</comment>
<dbReference type="PANTHER" id="PTHR17985:SF8">
    <property type="entry name" value="TRANSPORT AND GOLGI ORGANIZATION PROTEIN 2 HOMOLOG"/>
    <property type="match status" value="1"/>
</dbReference>
<dbReference type="AlphaFoldDB" id="A0A520S590"/>
<name>A0A520S590_9GAMM</name>
<gene>
    <name evidence="1" type="ORF">EVA68_00045</name>
</gene>
<dbReference type="EMBL" id="SHAG01000001">
    <property type="protein sequence ID" value="RZO77655.1"/>
    <property type="molecule type" value="Genomic_DNA"/>
</dbReference>
<protein>
    <submittedName>
        <fullName evidence="1">NRDE family protein</fullName>
    </submittedName>
</protein>
<organism evidence="1 2">
    <name type="scientific">OM182 bacterium</name>
    <dbReference type="NCBI Taxonomy" id="2510334"/>
    <lineage>
        <taxon>Bacteria</taxon>
        <taxon>Pseudomonadati</taxon>
        <taxon>Pseudomonadota</taxon>
        <taxon>Gammaproteobacteria</taxon>
        <taxon>OMG group</taxon>
        <taxon>OM182 clade</taxon>
    </lineage>
</organism>
<evidence type="ECO:0000313" key="2">
    <source>
        <dbReference type="Proteomes" id="UP000316199"/>
    </source>
</evidence>
<sequence>MCLILFAISPLSSYRLIVAANRDEYYARPTRPAMFWPENTQILAGKDLSMGGTWMGITRSGRFAAITNLRGAPRHETHTSSRGQIPKKYLESSESPKAYLDKLTKSLKEFEDFNLLIGNGKDYYYFNSQSSNILQLSAGFYGLSNQLLNCNWPKVQLGKEQLKTAVNSDKMEQNLFQILSNTGDERPFSGSFIAASAYGTRSKTILTWSDDEELKFTEKSYTQGGKPGITKHISFSISL</sequence>
<dbReference type="Proteomes" id="UP000316199">
    <property type="component" value="Unassembled WGS sequence"/>
</dbReference>
<accession>A0A520S590</accession>
<dbReference type="InterPro" id="IPR008551">
    <property type="entry name" value="TANGO2"/>
</dbReference>
<dbReference type="PANTHER" id="PTHR17985">
    <property type="entry name" value="SER/THR-RICH PROTEIN T10 IN DGCR REGION"/>
    <property type="match status" value="1"/>
</dbReference>
<evidence type="ECO:0000313" key="1">
    <source>
        <dbReference type="EMBL" id="RZO77655.1"/>
    </source>
</evidence>